<evidence type="ECO:0000256" key="1">
    <source>
        <dbReference type="ARBA" id="ARBA00000632"/>
    </source>
</evidence>
<organism evidence="8 9">
    <name type="scientific">Haemophilus sputorum</name>
    <dbReference type="NCBI Taxonomy" id="1078480"/>
    <lineage>
        <taxon>Bacteria</taxon>
        <taxon>Pseudomonadati</taxon>
        <taxon>Pseudomonadota</taxon>
        <taxon>Gammaproteobacteria</taxon>
        <taxon>Pasteurellales</taxon>
        <taxon>Pasteurellaceae</taxon>
        <taxon>Haemophilus</taxon>
    </lineage>
</organism>
<evidence type="ECO:0000256" key="7">
    <source>
        <dbReference type="SAM" id="Phobius"/>
    </source>
</evidence>
<keyword evidence="2 6" id="KW-0929">Antimicrobial</keyword>
<dbReference type="HAMAP" id="MF_04136">
    <property type="entry name" value="SAR_ENDOLYSIN"/>
    <property type="match status" value="1"/>
</dbReference>
<evidence type="ECO:0000256" key="3">
    <source>
        <dbReference type="ARBA" id="ARBA00022638"/>
    </source>
</evidence>
<dbReference type="InterPro" id="IPR002196">
    <property type="entry name" value="Glyco_hydro_24"/>
</dbReference>
<evidence type="ECO:0000313" key="8">
    <source>
        <dbReference type="EMBL" id="RDE73081.1"/>
    </source>
</evidence>
<dbReference type="InterPro" id="IPR023346">
    <property type="entry name" value="Lysozyme-like_dom_sf"/>
</dbReference>
<dbReference type="Pfam" id="PF00959">
    <property type="entry name" value="Phage_lysozyme"/>
    <property type="match status" value="1"/>
</dbReference>
<dbReference type="Gene3D" id="1.10.530.40">
    <property type="match status" value="1"/>
</dbReference>
<keyword evidence="3 6" id="KW-0081">Bacteriolytic enzyme</keyword>
<evidence type="ECO:0000256" key="5">
    <source>
        <dbReference type="ARBA" id="ARBA00023295"/>
    </source>
</evidence>
<comment type="caution">
    <text evidence="8">The sequence shown here is derived from an EMBL/GenBank/DDBJ whole genome shotgun (WGS) entry which is preliminary data.</text>
</comment>
<reference evidence="8 9" key="1">
    <citation type="submission" date="2018-05" db="EMBL/GenBank/DDBJ databases">
        <title>Draft Genome Sequences for a Diverse set of 7 Haemophilus Species.</title>
        <authorList>
            <person name="Nichols M."/>
            <person name="Topaz N."/>
            <person name="Wang X."/>
            <person name="Wang X."/>
            <person name="Boxrud D."/>
        </authorList>
    </citation>
    <scope>NUCLEOTIDE SEQUENCE [LARGE SCALE GENOMIC DNA]</scope>
    <source>
        <strain evidence="8 9">C2002001239</strain>
    </source>
</reference>
<protein>
    <recommendedName>
        <fullName evidence="6">Lysozyme</fullName>
        <ecNumber evidence="6">3.2.1.17</ecNumber>
    </recommendedName>
</protein>
<accession>A0A369YEE7</accession>
<dbReference type="RefSeq" id="WP_111402142.1">
    <property type="nucleotide sequence ID" value="NZ_QEPN01000002.1"/>
</dbReference>
<gene>
    <name evidence="8" type="ORF">DPV93_03060</name>
</gene>
<dbReference type="HAMAP" id="MF_04110">
    <property type="entry name" value="ENDOLYSIN_T4"/>
    <property type="match status" value="1"/>
</dbReference>
<dbReference type="InterPro" id="IPR034690">
    <property type="entry name" value="Endolysin_T4_type"/>
</dbReference>
<keyword evidence="7" id="KW-0812">Transmembrane</keyword>
<dbReference type="SUPFAM" id="SSF53955">
    <property type="entry name" value="Lysozyme-like"/>
    <property type="match status" value="1"/>
</dbReference>
<keyword evidence="5 6" id="KW-0326">Glycosidase</keyword>
<proteinExistence type="inferred from homology"/>
<dbReference type="GO" id="GO:0009253">
    <property type="term" value="P:peptidoglycan catabolic process"/>
    <property type="evidence" value="ECO:0007669"/>
    <property type="project" value="InterPro"/>
</dbReference>
<dbReference type="InterPro" id="IPR051018">
    <property type="entry name" value="Bacteriophage_GH24"/>
</dbReference>
<evidence type="ECO:0000256" key="4">
    <source>
        <dbReference type="ARBA" id="ARBA00022801"/>
    </source>
</evidence>
<evidence type="ECO:0000256" key="2">
    <source>
        <dbReference type="ARBA" id="ARBA00022529"/>
    </source>
</evidence>
<dbReference type="PANTHER" id="PTHR38107:SF4">
    <property type="entry name" value="LYSOZYME"/>
    <property type="match status" value="1"/>
</dbReference>
<dbReference type="CDD" id="cd16901">
    <property type="entry name" value="lyz_P1"/>
    <property type="match status" value="1"/>
</dbReference>
<keyword evidence="7" id="KW-0472">Membrane</keyword>
<keyword evidence="7" id="KW-1133">Transmembrane helix</keyword>
<dbReference type="GO" id="GO:0031640">
    <property type="term" value="P:killing of cells of another organism"/>
    <property type="evidence" value="ECO:0007669"/>
    <property type="project" value="UniProtKB-KW"/>
</dbReference>
<dbReference type="InterPro" id="IPR043688">
    <property type="entry name" value="SAR_endolysin-like"/>
</dbReference>
<comment type="similarity">
    <text evidence="6">Belongs to the glycosyl hydrolase 24 family.</text>
</comment>
<dbReference type="AlphaFoldDB" id="A0A369YEE7"/>
<dbReference type="EMBL" id="QEPN01000002">
    <property type="protein sequence ID" value="RDE73081.1"/>
    <property type="molecule type" value="Genomic_DNA"/>
</dbReference>
<evidence type="ECO:0000313" key="9">
    <source>
        <dbReference type="Proteomes" id="UP000253872"/>
    </source>
</evidence>
<feature type="transmembrane region" description="Helical" evidence="7">
    <location>
        <begin position="7"/>
        <end position="25"/>
    </location>
</feature>
<dbReference type="GO" id="GO:0003796">
    <property type="term" value="F:lysozyme activity"/>
    <property type="evidence" value="ECO:0007669"/>
    <property type="project" value="UniProtKB-EC"/>
</dbReference>
<evidence type="ECO:0000256" key="6">
    <source>
        <dbReference type="RuleBase" id="RU003788"/>
    </source>
</evidence>
<dbReference type="GO" id="GO:0042742">
    <property type="term" value="P:defense response to bacterium"/>
    <property type="evidence" value="ECO:0007669"/>
    <property type="project" value="UniProtKB-KW"/>
</dbReference>
<comment type="catalytic activity">
    <reaction evidence="1 6">
        <text>Hydrolysis of (1-&gt;4)-beta-linkages between N-acetylmuramic acid and N-acetyl-D-glucosamine residues in a peptidoglycan and between N-acetyl-D-glucosamine residues in chitodextrins.</text>
        <dbReference type="EC" id="3.2.1.17"/>
    </reaction>
</comment>
<dbReference type="GO" id="GO:0016998">
    <property type="term" value="P:cell wall macromolecule catabolic process"/>
    <property type="evidence" value="ECO:0007669"/>
    <property type="project" value="InterPro"/>
</dbReference>
<keyword evidence="4 6" id="KW-0378">Hydrolase</keyword>
<name>A0A369YEE7_9PAST</name>
<sequence length="178" mass="19662">MSKSMKIGAIACSIVGIIATVVQYYPHQIRTTEKGLAIIGNAEGCRRDPYKCPADVLTVGIGSTQASGQKINPNRIYTDKEIAERWVEDLKIAEQCVNRYANGKKLPQGAFEAVTSLTFNVGCSNMQKSTLYRLANAGRIQEMCDQFPRWIYSGGKRLKGLVSRRAAERKLCLTGLNK</sequence>
<dbReference type="PANTHER" id="PTHR38107">
    <property type="match status" value="1"/>
</dbReference>
<dbReference type="Proteomes" id="UP000253872">
    <property type="component" value="Unassembled WGS sequence"/>
</dbReference>
<dbReference type="InterPro" id="IPR023347">
    <property type="entry name" value="Lysozyme_dom_sf"/>
</dbReference>
<dbReference type="EC" id="3.2.1.17" evidence="6"/>